<dbReference type="InterPro" id="IPR024047">
    <property type="entry name" value="MM3350-like_sf"/>
</dbReference>
<feature type="domain" description="DUF7309" evidence="3">
    <location>
        <begin position="177"/>
        <end position="323"/>
    </location>
</feature>
<dbReference type="Pfam" id="PF22007">
    <property type="entry name" value="DUF6930"/>
    <property type="match status" value="1"/>
</dbReference>
<evidence type="ECO:0000259" key="3">
    <source>
        <dbReference type="Pfam" id="PF23988"/>
    </source>
</evidence>
<organism evidence="4 5">
    <name type="scientific">Oceanobacillus neutriphilus</name>
    <dbReference type="NCBI Taxonomy" id="531815"/>
    <lineage>
        <taxon>Bacteria</taxon>
        <taxon>Bacillati</taxon>
        <taxon>Bacillota</taxon>
        <taxon>Bacilli</taxon>
        <taxon>Bacillales</taxon>
        <taxon>Bacillaceae</taxon>
        <taxon>Oceanobacillus</taxon>
    </lineage>
</organism>
<dbReference type="Gene3D" id="3.10.290.30">
    <property type="entry name" value="MM3350-like"/>
    <property type="match status" value="1"/>
</dbReference>
<reference evidence="5" key="1">
    <citation type="journal article" date="2019" name="Int. J. Syst. Evol. Microbiol.">
        <title>The Global Catalogue of Microorganisms (GCM) 10K type strain sequencing project: providing services to taxonomists for standard genome sequencing and annotation.</title>
        <authorList>
            <consortium name="The Broad Institute Genomics Platform"/>
            <consortium name="The Broad Institute Genome Sequencing Center for Infectious Disease"/>
            <person name="Wu L."/>
            <person name="Ma J."/>
        </authorList>
    </citation>
    <scope>NUCLEOTIDE SEQUENCE [LARGE SCALE GENOMIC DNA]</scope>
    <source>
        <strain evidence="5">CGMCC 1.7693</strain>
    </source>
</reference>
<dbReference type="PANTHER" id="PTHR41878">
    <property type="entry name" value="LEXA REPRESSOR-RELATED"/>
    <property type="match status" value="1"/>
</dbReference>
<dbReference type="PANTHER" id="PTHR41878:SF1">
    <property type="entry name" value="TNPR PROTEIN"/>
    <property type="match status" value="1"/>
</dbReference>
<dbReference type="Proteomes" id="UP000641206">
    <property type="component" value="Unassembled WGS sequence"/>
</dbReference>
<name>A0ABQ2P1X9_9BACI</name>
<gene>
    <name evidence="4" type="ORF">GCM10011346_45540</name>
</gene>
<evidence type="ECO:0000259" key="2">
    <source>
        <dbReference type="Pfam" id="PF22007"/>
    </source>
</evidence>
<proteinExistence type="predicted"/>
<evidence type="ECO:0000259" key="1">
    <source>
        <dbReference type="Pfam" id="PF07929"/>
    </source>
</evidence>
<dbReference type="InterPro" id="IPR055733">
    <property type="entry name" value="DUF7309"/>
</dbReference>
<dbReference type="SUPFAM" id="SSF159941">
    <property type="entry name" value="MM3350-like"/>
    <property type="match status" value="1"/>
</dbReference>
<protein>
    <submittedName>
        <fullName evidence="4">Uncharacterized protein</fullName>
    </submittedName>
</protein>
<sequence>MALQVKISIKNMEQPVWRTLIVSEETTFEDFNSYLQIAFAWPDMASHLFLQGDYRFGSETKNLFKGESAFNEEEVTLAEFLKNIGDRMTYINDAEGSRWYHEIILEQKADLPMDLPLPFCFAAEGNALKDKEFVTEYNLEPMANEELVEYINEQFSEFYDDLFFETSEEIEPDEEEWNELFDAADQVKNKKPWLELYDDQLIAIWSEAINDYAYCSIMGNAGESYGVTCFLGSKGLLSFFDIMDSDPYEDNPALLFNQYSVTVDFNNRDDLDEEEYELIKKLGRKYRGKYQWPSFVSMIPDQLPWRINQEECLLLTEILLKLDAFLSDTENLSEKVPSFGRTMLAIDGNEELIYLSTDKLLEEALQEPVLELDMSEIEWKRMRKKAESANGKEVEMALIQMGEPVQNTPDSRPFLPYILILVEHETGAVLHYDLAESVYYAEGVQQAIYQLLDKIEVLPKTIYMIDDFFAVNAEPLFDKISIPLVKTDELEGVEQFVEMMMSEDGPF</sequence>
<comment type="caution">
    <text evidence="4">The sequence shown here is derived from an EMBL/GenBank/DDBJ whole genome shotgun (WGS) entry which is preliminary data.</text>
</comment>
<dbReference type="Pfam" id="PF07929">
    <property type="entry name" value="PRiA4_ORF3"/>
    <property type="match status" value="1"/>
</dbReference>
<dbReference type="EMBL" id="BMLW01000017">
    <property type="protein sequence ID" value="GGP15895.1"/>
    <property type="molecule type" value="Genomic_DNA"/>
</dbReference>
<dbReference type="InterPro" id="IPR054216">
    <property type="entry name" value="DUF6930"/>
</dbReference>
<keyword evidence="5" id="KW-1185">Reference proteome</keyword>
<accession>A0ABQ2P1X9</accession>
<dbReference type="InterPro" id="IPR012912">
    <property type="entry name" value="Plasmid_pRiA4b_Orf3-like"/>
</dbReference>
<feature type="domain" description="Plasmid pRiA4b Orf3-like" evidence="1">
    <location>
        <begin position="2"/>
        <end position="128"/>
    </location>
</feature>
<evidence type="ECO:0000313" key="5">
    <source>
        <dbReference type="Proteomes" id="UP000641206"/>
    </source>
</evidence>
<evidence type="ECO:0000313" key="4">
    <source>
        <dbReference type="EMBL" id="GGP15895.1"/>
    </source>
</evidence>
<dbReference type="Pfam" id="PF23988">
    <property type="entry name" value="DUF7309"/>
    <property type="match status" value="1"/>
</dbReference>
<feature type="domain" description="DUF6930" evidence="2">
    <location>
        <begin position="379"/>
        <end position="501"/>
    </location>
</feature>
<dbReference type="RefSeq" id="WP_188737485.1">
    <property type="nucleotide sequence ID" value="NZ_BMLW01000017.1"/>
</dbReference>